<feature type="domain" description="Signal transduction histidine kinase subgroup 3 dimerisation and phosphoacceptor" evidence="5">
    <location>
        <begin position="188"/>
        <end position="253"/>
    </location>
</feature>
<keyword evidence="4" id="KW-0472">Membrane</keyword>
<evidence type="ECO:0000256" key="1">
    <source>
        <dbReference type="ARBA" id="ARBA00022679"/>
    </source>
</evidence>
<feature type="transmembrane region" description="Helical" evidence="4">
    <location>
        <begin position="49"/>
        <end position="72"/>
    </location>
</feature>
<dbReference type="PANTHER" id="PTHR24421:SF63">
    <property type="entry name" value="SENSOR HISTIDINE KINASE DESK"/>
    <property type="match status" value="1"/>
</dbReference>
<feature type="transmembrane region" description="Helical" evidence="4">
    <location>
        <begin position="113"/>
        <end position="135"/>
    </location>
</feature>
<dbReference type="Proteomes" id="UP001432000">
    <property type="component" value="Chromosome"/>
</dbReference>
<feature type="transmembrane region" description="Helical" evidence="4">
    <location>
        <begin position="84"/>
        <end position="107"/>
    </location>
</feature>
<dbReference type="RefSeq" id="WP_338893217.1">
    <property type="nucleotide sequence ID" value="NZ_CP147846.1"/>
</dbReference>
<dbReference type="InterPro" id="IPR050482">
    <property type="entry name" value="Sensor_HK_TwoCompSys"/>
</dbReference>
<keyword evidence="2 6" id="KW-0418">Kinase</keyword>
<dbReference type="GO" id="GO:0016301">
    <property type="term" value="F:kinase activity"/>
    <property type="evidence" value="ECO:0007669"/>
    <property type="project" value="UniProtKB-KW"/>
</dbReference>
<dbReference type="PANTHER" id="PTHR24421">
    <property type="entry name" value="NITRATE/NITRITE SENSOR PROTEIN NARX-RELATED"/>
    <property type="match status" value="1"/>
</dbReference>
<organism evidence="6 7">
    <name type="scientific">Rhodococcus sovatensis</name>
    <dbReference type="NCBI Taxonomy" id="1805840"/>
    <lineage>
        <taxon>Bacteria</taxon>
        <taxon>Bacillati</taxon>
        <taxon>Actinomycetota</taxon>
        <taxon>Actinomycetes</taxon>
        <taxon>Mycobacteriales</taxon>
        <taxon>Nocardiaceae</taxon>
        <taxon>Rhodococcus</taxon>
    </lineage>
</organism>
<sequence>MELRRYLDPRTTWRDTSEVDKVRLYTRQSFVGIVLAFTVPGLVESISNASWLSAVALSVSAVAAVFVLLRLPRIGGTGAGSIRIPLAVSVGAAILAGVTGAAAVPVWALLVGSIPVCVLLTPVWTLVLAIALGVATSMTRFGVPGAVTAFAVVMLMSATARLSIWLLRIVTELDDSRHAAAQLSVAEERLRFSRDLHDVVGRALSAVAVKSELAAMLSRRGDDRAAAQMDEVRELAQQSMAEARQLVRGYRSIDLEAELGGAASLLSAAGIDTEVHGAAESVAPEFAEAAAWVVREGATNILRHSEATRCRIEVTHDSLRITNNRPRASTSTDGTGLAGLAERLAAVGGTLDTTGDSDEFTVTATFAPRVAS</sequence>
<feature type="transmembrane region" description="Helical" evidence="4">
    <location>
        <begin position="24"/>
        <end position="43"/>
    </location>
</feature>
<keyword evidence="1" id="KW-0808">Transferase</keyword>
<evidence type="ECO:0000256" key="3">
    <source>
        <dbReference type="ARBA" id="ARBA00023012"/>
    </source>
</evidence>
<name>A0ABZ2PUY8_9NOCA</name>
<evidence type="ECO:0000313" key="6">
    <source>
        <dbReference type="EMBL" id="WXG71516.1"/>
    </source>
</evidence>
<protein>
    <submittedName>
        <fullName evidence="6">Histidine kinase</fullName>
    </submittedName>
</protein>
<dbReference type="InterPro" id="IPR011712">
    <property type="entry name" value="Sig_transdc_His_kin_sub3_dim/P"/>
</dbReference>
<reference evidence="6 7" key="1">
    <citation type="submission" date="2024-03" db="EMBL/GenBank/DDBJ databases">
        <title>Natural products discovery in diverse microorganisms through a two-stage MS feature dereplication strategy.</title>
        <authorList>
            <person name="Zhang R."/>
        </authorList>
    </citation>
    <scope>NUCLEOTIDE SEQUENCE [LARGE SCALE GENOMIC DNA]</scope>
    <source>
        <strain evidence="6 7">18930</strain>
    </source>
</reference>
<evidence type="ECO:0000259" key="5">
    <source>
        <dbReference type="Pfam" id="PF07730"/>
    </source>
</evidence>
<keyword evidence="4" id="KW-1133">Transmembrane helix</keyword>
<keyword evidence="7" id="KW-1185">Reference proteome</keyword>
<dbReference type="EMBL" id="CP147846">
    <property type="protein sequence ID" value="WXG71516.1"/>
    <property type="molecule type" value="Genomic_DNA"/>
</dbReference>
<keyword evidence="3" id="KW-0902">Two-component regulatory system</keyword>
<feature type="transmembrane region" description="Helical" evidence="4">
    <location>
        <begin position="147"/>
        <end position="167"/>
    </location>
</feature>
<evidence type="ECO:0000256" key="2">
    <source>
        <dbReference type="ARBA" id="ARBA00022777"/>
    </source>
</evidence>
<evidence type="ECO:0000313" key="7">
    <source>
        <dbReference type="Proteomes" id="UP001432000"/>
    </source>
</evidence>
<accession>A0ABZ2PUY8</accession>
<keyword evidence="4" id="KW-0812">Transmembrane</keyword>
<dbReference type="Pfam" id="PF07730">
    <property type="entry name" value="HisKA_3"/>
    <property type="match status" value="1"/>
</dbReference>
<gene>
    <name evidence="6" type="ORF">WDS16_00900</name>
</gene>
<dbReference type="InterPro" id="IPR036890">
    <property type="entry name" value="HATPase_C_sf"/>
</dbReference>
<dbReference type="Gene3D" id="3.30.565.10">
    <property type="entry name" value="Histidine kinase-like ATPase, C-terminal domain"/>
    <property type="match status" value="1"/>
</dbReference>
<dbReference type="Gene3D" id="1.20.5.1930">
    <property type="match status" value="1"/>
</dbReference>
<evidence type="ECO:0000256" key="4">
    <source>
        <dbReference type="SAM" id="Phobius"/>
    </source>
</evidence>
<proteinExistence type="predicted"/>